<keyword evidence="7 11" id="KW-0472">Membrane</keyword>
<evidence type="ECO:0000256" key="6">
    <source>
        <dbReference type="ARBA" id="ARBA00023015"/>
    </source>
</evidence>
<dbReference type="EMBL" id="BAAAUV010000008">
    <property type="protein sequence ID" value="GAA3215236.1"/>
    <property type="molecule type" value="Genomic_DNA"/>
</dbReference>
<evidence type="ECO:0000256" key="10">
    <source>
        <dbReference type="ARBA" id="ARBA00030803"/>
    </source>
</evidence>
<reference evidence="15" key="1">
    <citation type="journal article" date="2019" name="Int. J. Syst. Evol. Microbiol.">
        <title>The Global Catalogue of Microorganisms (GCM) 10K type strain sequencing project: providing services to taxonomists for standard genome sequencing and annotation.</title>
        <authorList>
            <consortium name="The Broad Institute Genomics Platform"/>
            <consortium name="The Broad Institute Genome Sequencing Center for Infectious Disease"/>
            <person name="Wu L."/>
            <person name="Ma J."/>
        </authorList>
    </citation>
    <scope>NUCLEOTIDE SEQUENCE [LARGE SCALE GENOMIC DNA]</scope>
    <source>
        <strain evidence="15">JCM 9377</strain>
    </source>
</reference>
<dbReference type="RefSeq" id="WP_344829502.1">
    <property type="nucleotide sequence ID" value="NZ_BAAAUV010000008.1"/>
</dbReference>
<evidence type="ECO:0000256" key="9">
    <source>
        <dbReference type="ARBA" id="ARBA00029829"/>
    </source>
</evidence>
<evidence type="ECO:0000256" key="4">
    <source>
        <dbReference type="ARBA" id="ARBA00022692"/>
    </source>
</evidence>
<comment type="subcellular location">
    <subcellularLocation>
        <location evidence="2">Cell membrane</location>
    </subcellularLocation>
    <subcellularLocation>
        <location evidence="1">Membrane</location>
        <topology evidence="1">Single-pass membrane protein</topology>
    </subcellularLocation>
</comment>
<sequence length="237" mass="24316">MNAHDTHGLLGAYVMDAVDDLERRRFEEHLAGCEMCAEELIGLRETAARLAVAGAQTPPPELKDRVMAEITRTRQLPPVPRQGSVRARRLPRPQLLVAVAACLVAALVFAVAGIRGGGSDDGVPGDPISEILAAPDARTSTGTVTGGGTVKVVASRSHDQAVVFVAGVGPAPAARTYQLWLMGPEAPRSAGLMKQATAPVVVGGLGSADQVGMTVEKRGGSAGPTGPPLFAVALPPA</sequence>
<evidence type="ECO:0000256" key="1">
    <source>
        <dbReference type="ARBA" id="ARBA00004167"/>
    </source>
</evidence>
<gene>
    <name evidence="14" type="ORF">GCM10010468_36500</name>
</gene>
<evidence type="ECO:0000256" key="11">
    <source>
        <dbReference type="SAM" id="Phobius"/>
    </source>
</evidence>
<keyword evidence="15" id="KW-1185">Reference proteome</keyword>
<dbReference type="PANTHER" id="PTHR37461:SF1">
    <property type="entry name" value="ANTI-SIGMA-K FACTOR RSKA"/>
    <property type="match status" value="1"/>
</dbReference>
<dbReference type="Pfam" id="PF13490">
    <property type="entry name" value="zf-HC2"/>
    <property type="match status" value="1"/>
</dbReference>
<evidence type="ECO:0000256" key="3">
    <source>
        <dbReference type="ARBA" id="ARBA00022475"/>
    </source>
</evidence>
<dbReference type="PANTHER" id="PTHR37461">
    <property type="entry name" value="ANTI-SIGMA-K FACTOR RSKA"/>
    <property type="match status" value="1"/>
</dbReference>
<dbReference type="Pfam" id="PF10099">
    <property type="entry name" value="RskA_C"/>
    <property type="match status" value="1"/>
</dbReference>
<name>A0ABP6QD46_9ACTN</name>
<evidence type="ECO:0000313" key="14">
    <source>
        <dbReference type="EMBL" id="GAA3215236.1"/>
    </source>
</evidence>
<keyword evidence="5 11" id="KW-1133">Transmembrane helix</keyword>
<keyword evidence="8" id="KW-0804">Transcription</keyword>
<evidence type="ECO:0000256" key="5">
    <source>
        <dbReference type="ARBA" id="ARBA00022989"/>
    </source>
</evidence>
<dbReference type="InterPro" id="IPR051474">
    <property type="entry name" value="Anti-sigma-K/W_factor"/>
</dbReference>
<evidence type="ECO:0000313" key="15">
    <source>
        <dbReference type="Proteomes" id="UP001501237"/>
    </source>
</evidence>
<dbReference type="Proteomes" id="UP001501237">
    <property type="component" value="Unassembled WGS sequence"/>
</dbReference>
<comment type="caution">
    <text evidence="14">The sequence shown here is derived from an EMBL/GenBank/DDBJ whole genome shotgun (WGS) entry which is preliminary data.</text>
</comment>
<evidence type="ECO:0000256" key="8">
    <source>
        <dbReference type="ARBA" id="ARBA00023163"/>
    </source>
</evidence>
<dbReference type="InterPro" id="IPR041916">
    <property type="entry name" value="Anti_sigma_zinc_sf"/>
</dbReference>
<feature type="transmembrane region" description="Helical" evidence="11">
    <location>
        <begin position="95"/>
        <end position="114"/>
    </location>
</feature>
<dbReference type="Gene3D" id="1.10.10.1320">
    <property type="entry name" value="Anti-sigma factor, zinc-finger domain"/>
    <property type="match status" value="1"/>
</dbReference>
<keyword evidence="3" id="KW-1003">Cell membrane</keyword>
<feature type="domain" description="Putative zinc-finger" evidence="13">
    <location>
        <begin position="5"/>
        <end position="36"/>
    </location>
</feature>
<proteinExistence type="predicted"/>
<evidence type="ECO:0000259" key="13">
    <source>
        <dbReference type="Pfam" id="PF13490"/>
    </source>
</evidence>
<evidence type="ECO:0000259" key="12">
    <source>
        <dbReference type="Pfam" id="PF10099"/>
    </source>
</evidence>
<dbReference type="InterPro" id="IPR027383">
    <property type="entry name" value="Znf_put"/>
</dbReference>
<evidence type="ECO:0000256" key="7">
    <source>
        <dbReference type="ARBA" id="ARBA00023136"/>
    </source>
</evidence>
<keyword evidence="4 11" id="KW-0812">Transmembrane</keyword>
<keyword evidence="6" id="KW-0805">Transcription regulation</keyword>
<organism evidence="14 15">
    <name type="scientific">Actinocorallia longicatena</name>
    <dbReference type="NCBI Taxonomy" id="111803"/>
    <lineage>
        <taxon>Bacteria</taxon>
        <taxon>Bacillati</taxon>
        <taxon>Actinomycetota</taxon>
        <taxon>Actinomycetes</taxon>
        <taxon>Streptosporangiales</taxon>
        <taxon>Thermomonosporaceae</taxon>
        <taxon>Actinocorallia</taxon>
    </lineage>
</organism>
<protein>
    <recommendedName>
        <fullName evidence="10">Regulator of SigK</fullName>
    </recommendedName>
    <alternativeName>
        <fullName evidence="9">Sigma-K anti-sigma factor RskA</fullName>
    </alternativeName>
</protein>
<feature type="domain" description="Anti-sigma K factor RskA C-terminal" evidence="12">
    <location>
        <begin position="98"/>
        <end position="227"/>
    </location>
</feature>
<evidence type="ECO:0000256" key="2">
    <source>
        <dbReference type="ARBA" id="ARBA00004236"/>
    </source>
</evidence>
<dbReference type="InterPro" id="IPR018764">
    <property type="entry name" value="RskA_C"/>
</dbReference>
<accession>A0ABP6QD46</accession>